<dbReference type="PANTHER" id="PTHR11088">
    <property type="entry name" value="TRNA DIMETHYLALLYLTRANSFERASE"/>
    <property type="match status" value="1"/>
</dbReference>
<dbReference type="InterPro" id="IPR027417">
    <property type="entry name" value="P-loop_NTPase"/>
</dbReference>
<keyword evidence="8 10" id="KW-0460">Magnesium</keyword>
<evidence type="ECO:0000256" key="13">
    <source>
        <dbReference type="RuleBase" id="RU003785"/>
    </source>
</evidence>
<dbReference type="RefSeq" id="WP_241714232.1">
    <property type="nucleotide sequence ID" value="NZ_JALBUF010000005.1"/>
</dbReference>
<dbReference type="Proteomes" id="UP001139263">
    <property type="component" value="Unassembled WGS sequence"/>
</dbReference>
<comment type="similarity">
    <text evidence="3 10 13">Belongs to the IPP transferase family.</text>
</comment>
<evidence type="ECO:0000256" key="8">
    <source>
        <dbReference type="ARBA" id="ARBA00022842"/>
    </source>
</evidence>
<evidence type="ECO:0000256" key="2">
    <source>
        <dbReference type="ARBA" id="ARBA00003213"/>
    </source>
</evidence>
<dbReference type="Gene3D" id="1.10.20.140">
    <property type="match status" value="1"/>
</dbReference>
<evidence type="ECO:0000256" key="9">
    <source>
        <dbReference type="ARBA" id="ARBA00049563"/>
    </source>
</evidence>
<dbReference type="GO" id="GO:0052381">
    <property type="term" value="F:tRNA dimethylallyltransferase activity"/>
    <property type="evidence" value="ECO:0007669"/>
    <property type="project" value="UniProtKB-UniRule"/>
</dbReference>
<dbReference type="InterPro" id="IPR018022">
    <property type="entry name" value="IPT"/>
</dbReference>
<keyword evidence="7 10" id="KW-0067">ATP-binding</keyword>
<dbReference type="Gene3D" id="3.40.50.300">
    <property type="entry name" value="P-loop containing nucleotide triphosphate hydrolases"/>
    <property type="match status" value="1"/>
</dbReference>
<evidence type="ECO:0000256" key="6">
    <source>
        <dbReference type="ARBA" id="ARBA00022741"/>
    </source>
</evidence>
<dbReference type="EMBL" id="JALBUF010000005">
    <property type="protein sequence ID" value="MCI0183671.1"/>
    <property type="molecule type" value="Genomic_DNA"/>
</dbReference>
<dbReference type="GO" id="GO:0005524">
    <property type="term" value="F:ATP binding"/>
    <property type="evidence" value="ECO:0007669"/>
    <property type="project" value="UniProtKB-UniRule"/>
</dbReference>
<name>A0A9X2AF39_9BACL</name>
<dbReference type="Pfam" id="PF01715">
    <property type="entry name" value="IPPT"/>
    <property type="match status" value="1"/>
</dbReference>
<evidence type="ECO:0000256" key="5">
    <source>
        <dbReference type="ARBA" id="ARBA00022694"/>
    </source>
</evidence>
<keyword evidence="6 10" id="KW-0547">Nucleotide-binding</keyword>
<keyword evidence="4 10" id="KW-0808">Transferase</keyword>
<dbReference type="FunFam" id="1.10.20.140:FF:000001">
    <property type="entry name" value="tRNA dimethylallyltransferase"/>
    <property type="match status" value="1"/>
</dbReference>
<evidence type="ECO:0000313" key="15">
    <source>
        <dbReference type="Proteomes" id="UP001139263"/>
    </source>
</evidence>
<proteinExistence type="inferred from homology"/>
<feature type="region of interest" description="Interaction with substrate tRNA" evidence="10">
    <location>
        <begin position="39"/>
        <end position="42"/>
    </location>
</feature>
<keyword evidence="5 10" id="KW-0819">tRNA processing</keyword>
<evidence type="ECO:0000256" key="10">
    <source>
        <dbReference type="HAMAP-Rule" id="MF_00185"/>
    </source>
</evidence>
<evidence type="ECO:0000256" key="11">
    <source>
        <dbReference type="RuleBase" id="RU003783"/>
    </source>
</evidence>
<feature type="binding site" evidence="10">
    <location>
        <begin position="14"/>
        <end position="21"/>
    </location>
    <ligand>
        <name>ATP</name>
        <dbReference type="ChEBI" id="CHEBI:30616"/>
    </ligand>
</feature>
<comment type="caution">
    <text evidence="14">The sequence shown here is derived from an EMBL/GenBank/DDBJ whole genome shotgun (WGS) entry which is preliminary data.</text>
</comment>
<keyword evidence="15" id="KW-1185">Reference proteome</keyword>
<dbReference type="AlphaFoldDB" id="A0A9X2AF39"/>
<sequence length="321" mass="36519">MEEYAQIPIVCIVGPTAVGKTGLSLELSHRLDGEIISADSMQVYRGMDIGTAKLPFIEREGVPHYMIDVVDPTETFTAYDYARMARPIIRDIASRGKVPFMVGGTGLYFRSVLDDLDFTPATRDEALRSTLELETVEHGIQVLHEWLQQLDPVSAMRIHPNDQKRLIRALEINLLTGKPVAENHRSTNSLSPFVPLVIGLNMEREVLYARIDQRVDQMIDEGLLFEVQTLIKKGCTAQHTSMQAIGYKELVNYIEGHVSFSDAVIRIKQASRRYAKRQLSWFRADPRISWYNWPNDDKISVVSTILESINRDGIRKKPTYE</sequence>
<reference evidence="14" key="1">
    <citation type="submission" date="2022-03" db="EMBL/GenBank/DDBJ databases">
        <title>Draft Genome Sequence of Firmicute Strain S0AB, a Heterotrophic Iron/Sulfur-Oxidizing Extreme Acidophile.</title>
        <authorList>
            <person name="Vergara E."/>
            <person name="Pakostova E."/>
            <person name="Johnson D.B."/>
            <person name="Holmes D.S."/>
        </authorList>
    </citation>
    <scope>NUCLEOTIDE SEQUENCE</scope>
    <source>
        <strain evidence="14">S0AB</strain>
    </source>
</reference>
<feature type="site" description="Interaction with substrate tRNA" evidence="10">
    <location>
        <position position="128"/>
    </location>
</feature>
<organism evidence="14 15">
    <name type="scientific">Sulfoacidibacillus ferrooxidans</name>
    <dbReference type="NCBI Taxonomy" id="2005001"/>
    <lineage>
        <taxon>Bacteria</taxon>
        <taxon>Bacillati</taxon>
        <taxon>Bacillota</taxon>
        <taxon>Bacilli</taxon>
        <taxon>Bacillales</taxon>
        <taxon>Alicyclobacillaceae</taxon>
        <taxon>Sulfoacidibacillus</taxon>
    </lineage>
</organism>
<evidence type="ECO:0000256" key="4">
    <source>
        <dbReference type="ARBA" id="ARBA00022679"/>
    </source>
</evidence>
<comment type="cofactor">
    <cofactor evidence="1 10">
        <name>Mg(2+)</name>
        <dbReference type="ChEBI" id="CHEBI:18420"/>
    </cofactor>
</comment>
<dbReference type="PANTHER" id="PTHR11088:SF60">
    <property type="entry name" value="TRNA DIMETHYLALLYLTRANSFERASE"/>
    <property type="match status" value="1"/>
</dbReference>
<dbReference type="InterPro" id="IPR039657">
    <property type="entry name" value="Dimethylallyltransferase"/>
</dbReference>
<dbReference type="NCBIfam" id="TIGR00174">
    <property type="entry name" value="miaA"/>
    <property type="match status" value="1"/>
</dbReference>
<evidence type="ECO:0000256" key="3">
    <source>
        <dbReference type="ARBA" id="ARBA00005842"/>
    </source>
</evidence>
<comment type="catalytic activity">
    <reaction evidence="9 10 11">
        <text>adenosine(37) in tRNA + dimethylallyl diphosphate = N(6)-dimethylallyladenosine(37) in tRNA + diphosphate</text>
        <dbReference type="Rhea" id="RHEA:26482"/>
        <dbReference type="Rhea" id="RHEA-COMP:10162"/>
        <dbReference type="Rhea" id="RHEA-COMP:10375"/>
        <dbReference type="ChEBI" id="CHEBI:33019"/>
        <dbReference type="ChEBI" id="CHEBI:57623"/>
        <dbReference type="ChEBI" id="CHEBI:74411"/>
        <dbReference type="ChEBI" id="CHEBI:74415"/>
        <dbReference type="EC" id="2.5.1.75"/>
    </reaction>
</comment>
<dbReference type="HAMAP" id="MF_00185">
    <property type="entry name" value="IPP_trans"/>
    <property type="match status" value="1"/>
</dbReference>
<dbReference type="GO" id="GO:0006400">
    <property type="term" value="P:tRNA modification"/>
    <property type="evidence" value="ECO:0007669"/>
    <property type="project" value="TreeGrafter"/>
</dbReference>
<comment type="caution">
    <text evidence="10">Lacks conserved residue(s) required for the propagation of feature annotation.</text>
</comment>
<accession>A0A9X2AF39</accession>
<evidence type="ECO:0000256" key="7">
    <source>
        <dbReference type="ARBA" id="ARBA00022840"/>
    </source>
</evidence>
<dbReference type="SUPFAM" id="SSF52540">
    <property type="entry name" value="P-loop containing nucleoside triphosphate hydrolases"/>
    <property type="match status" value="1"/>
</dbReference>
<comment type="subunit">
    <text evidence="10">Monomer.</text>
</comment>
<gene>
    <name evidence="10 14" type="primary">miaA</name>
    <name evidence="14" type="ORF">MM817_01954</name>
</gene>
<comment type="function">
    <text evidence="2 10 12">Catalyzes the transfer of a dimethylallyl group onto the adenine at position 37 in tRNAs that read codons beginning with uridine, leading to the formation of N6-(dimethylallyl)adenosine (i(6)A).</text>
</comment>
<evidence type="ECO:0000256" key="1">
    <source>
        <dbReference type="ARBA" id="ARBA00001946"/>
    </source>
</evidence>
<evidence type="ECO:0000313" key="14">
    <source>
        <dbReference type="EMBL" id="MCI0183671.1"/>
    </source>
</evidence>
<protein>
    <recommendedName>
        <fullName evidence="10">tRNA dimethylallyltransferase</fullName>
        <ecNumber evidence="10">2.5.1.75</ecNumber>
    </recommendedName>
    <alternativeName>
        <fullName evidence="10">Dimethylallyl diphosphate:tRNA dimethylallyltransferase</fullName>
        <shortName evidence="10">DMAPP:tRNA dimethylallyltransferase</shortName>
        <shortName evidence="10">DMATase</shortName>
    </alternativeName>
    <alternativeName>
        <fullName evidence="10">Isopentenyl-diphosphate:tRNA isopentenyltransferase</fullName>
        <shortName evidence="10">IPP transferase</shortName>
        <shortName evidence="10">IPPT</shortName>
        <shortName evidence="10">IPTase</shortName>
    </alternativeName>
</protein>
<evidence type="ECO:0000256" key="12">
    <source>
        <dbReference type="RuleBase" id="RU003784"/>
    </source>
</evidence>
<feature type="binding site" evidence="10">
    <location>
        <begin position="16"/>
        <end position="21"/>
    </location>
    <ligand>
        <name>substrate</name>
    </ligand>
</feature>
<feature type="site" description="Interaction with substrate tRNA" evidence="10">
    <location>
        <position position="105"/>
    </location>
</feature>
<dbReference type="EC" id="2.5.1.75" evidence="10"/>